<keyword evidence="5" id="KW-1185">Reference proteome</keyword>
<dbReference type="SUPFAM" id="SSF52833">
    <property type="entry name" value="Thioredoxin-like"/>
    <property type="match status" value="1"/>
</dbReference>
<dbReference type="InterPro" id="IPR012336">
    <property type="entry name" value="Thioredoxin-like_fold"/>
</dbReference>
<protein>
    <submittedName>
        <fullName evidence="4">Periplasmic thiol:disulfide interchange protein DsbA</fullName>
    </submittedName>
</protein>
<accession>A0A095BEG6</accession>
<evidence type="ECO:0000256" key="1">
    <source>
        <dbReference type="ARBA" id="ARBA00003565"/>
    </source>
</evidence>
<evidence type="ECO:0000256" key="2">
    <source>
        <dbReference type="ARBA" id="ARBA00005791"/>
    </source>
</evidence>
<comment type="similarity">
    <text evidence="2">Belongs to the thioredoxin family. DsbA subfamily.</text>
</comment>
<dbReference type="AlphaFoldDB" id="A0A095BEG6"/>
<name>A0A095BEG6_9HYPH</name>
<dbReference type="PANTHER" id="PTHR13887">
    <property type="entry name" value="GLUTATHIONE S-TRANSFERASE KAPPA"/>
    <property type="match status" value="1"/>
</dbReference>
<proteinExistence type="inferred from homology"/>
<comment type="function">
    <text evidence="1">May be required for disulfide bond formation in some proteins.</text>
</comment>
<organism evidence="4 5">
    <name type="scientific">Candidatus Liberibacter solanacearum</name>
    <dbReference type="NCBI Taxonomy" id="556287"/>
    <lineage>
        <taxon>Bacteria</taxon>
        <taxon>Pseudomonadati</taxon>
        <taxon>Pseudomonadota</taxon>
        <taxon>Alphaproteobacteria</taxon>
        <taxon>Hyphomicrobiales</taxon>
        <taxon>Rhizobiaceae</taxon>
        <taxon>Liberibacter</taxon>
    </lineage>
</organism>
<dbReference type="PROSITE" id="PS51352">
    <property type="entry name" value="THIOREDOXIN_2"/>
    <property type="match status" value="1"/>
</dbReference>
<dbReference type="Gene3D" id="1.10.40.80">
    <property type="match status" value="1"/>
</dbReference>
<dbReference type="Gene3D" id="3.40.30.10">
    <property type="entry name" value="Glutaredoxin"/>
    <property type="match status" value="1"/>
</dbReference>
<evidence type="ECO:0000259" key="3">
    <source>
        <dbReference type="PROSITE" id="PS51352"/>
    </source>
</evidence>
<dbReference type="Proteomes" id="UP000033731">
    <property type="component" value="Unassembled WGS sequence"/>
</dbReference>
<evidence type="ECO:0000313" key="4">
    <source>
        <dbReference type="EMBL" id="KJZ82188.1"/>
    </source>
</evidence>
<feature type="domain" description="Thioredoxin" evidence="3">
    <location>
        <begin position="26"/>
        <end position="225"/>
    </location>
</feature>
<comment type="caution">
    <text evidence="4">The sequence shown here is derived from an EMBL/GenBank/DDBJ whole genome shotgun (WGS) entry which is preliminary data.</text>
</comment>
<evidence type="ECO:0000313" key="5">
    <source>
        <dbReference type="Proteomes" id="UP000033731"/>
    </source>
</evidence>
<dbReference type="RefSeq" id="WP_034442983.1">
    <property type="nucleotide sequence ID" value="NZ_JMTK01000002.1"/>
</dbReference>
<dbReference type="InterPro" id="IPR013766">
    <property type="entry name" value="Thioredoxin_domain"/>
</dbReference>
<sequence>MRTAKIGALCIAVVFVVGSVFFYTKSRNSSNALPLPYSMIDVDILLAASPHVMEEISIGRKDAPLTIVEYASMTCFHCAEFHNKTFKKIEDKYIKTGKVRFIFREFPLDSVSTAASMLARCAENRVKGGYFGFVSMLFKKQNDWIESKNYRESMFNMAKVAGFSRDDFDSCLGNQSILDDIKTGNKIAVEKLLINSTPSFFIGGNLYLGDMSEEVFSKIIDSMIEKDS</sequence>
<dbReference type="PATRIC" id="fig|556287.8.peg.930"/>
<gene>
    <name evidence="4" type="ORF">DJ66_0929</name>
</gene>
<dbReference type="Pfam" id="PF13462">
    <property type="entry name" value="Thioredoxin_4"/>
    <property type="match status" value="1"/>
</dbReference>
<reference evidence="4 5" key="1">
    <citation type="journal article" date="2015" name="Phytopathology">
        <title>Genomes of Candidatus Liberibacter solanacearum haplotype A from New Zealand and the USA suggest significant genome plasticity in the species.</title>
        <authorList>
            <person name="Thompson S.M."/>
            <person name="Johnson C.P."/>
            <person name="Lu A.Y."/>
            <person name="Frampton R.A."/>
            <person name="Sullivan K.L."/>
            <person name="Fiers M.W."/>
            <person name="Crowhurst R.N."/>
            <person name="Pitman A.R."/>
            <person name="Scott I."/>
            <person name="Gudmestad N.C."/>
            <person name="Smith G.R."/>
        </authorList>
    </citation>
    <scope>NUCLEOTIDE SEQUENCE [LARGE SCALE GENOMIC DNA]</scope>
    <source>
        <strain evidence="4 5">LsoNZ1</strain>
    </source>
</reference>
<dbReference type="EMBL" id="JMTK01000002">
    <property type="protein sequence ID" value="KJZ82188.1"/>
    <property type="molecule type" value="Genomic_DNA"/>
</dbReference>
<dbReference type="InterPro" id="IPR036249">
    <property type="entry name" value="Thioredoxin-like_sf"/>
</dbReference>
<dbReference type="PANTHER" id="PTHR13887:SF56">
    <property type="entry name" value="THIOREDOXIN-LIKE REDUCTASE RV2466C"/>
    <property type="match status" value="1"/>
</dbReference>